<dbReference type="InterPro" id="IPR020119">
    <property type="entry name" value="PsdUridine_synth_TruD_CS"/>
</dbReference>
<evidence type="ECO:0000256" key="1">
    <source>
        <dbReference type="ARBA" id="ARBA00007953"/>
    </source>
</evidence>
<evidence type="ECO:0000256" key="2">
    <source>
        <dbReference type="ARBA" id="ARBA00022694"/>
    </source>
</evidence>
<protein>
    <recommendedName>
        <fullName evidence="4">tRNA pseudouridine synthase D</fullName>
        <ecNumber evidence="4">5.4.99.27</ecNumber>
    </recommendedName>
    <alternativeName>
        <fullName evidence="4">tRNA pseudouridine(13) synthase</fullName>
    </alternativeName>
    <alternativeName>
        <fullName evidence="4">tRNA pseudouridylate synthase D</fullName>
    </alternativeName>
    <alternativeName>
        <fullName evidence="4">tRNA-uridine isomerase D</fullName>
    </alternativeName>
</protein>
<evidence type="ECO:0000259" key="5">
    <source>
        <dbReference type="PROSITE" id="PS50984"/>
    </source>
</evidence>
<dbReference type="Proteomes" id="UP001297581">
    <property type="component" value="Unassembled WGS sequence"/>
</dbReference>
<evidence type="ECO:0000313" key="7">
    <source>
        <dbReference type="Proteomes" id="UP001297581"/>
    </source>
</evidence>
<comment type="catalytic activity">
    <reaction evidence="4">
        <text>uridine(13) in tRNA = pseudouridine(13) in tRNA</text>
        <dbReference type="Rhea" id="RHEA:42540"/>
        <dbReference type="Rhea" id="RHEA-COMP:10105"/>
        <dbReference type="Rhea" id="RHEA-COMP:10106"/>
        <dbReference type="ChEBI" id="CHEBI:65314"/>
        <dbReference type="ChEBI" id="CHEBI:65315"/>
        <dbReference type="EC" id="5.4.99.27"/>
    </reaction>
</comment>
<dbReference type="GO" id="GO:0003723">
    <property type="term" value="F:RNA binding"/>
    <property type="evidence" value="ECO:0007669"/>
    <property type="project" value="InterPro"/>
</dbReference>
<comment type="similarity">
    <text evidence="1 4">Belongs to the pseudouridine synthase TruD family.</text>
</comment>
<evidence type="ECO:0000256" key="3">
    <source>
        <dbReference type="ARBA" id="ARBA00023235"/>
    </source>
</evidence>
<feature type="domain" description="TRUD" evidence="5">
    <location>
        <begin position="152"/>
        <end position="300"/>
    </location>
</feature>
<dbReference type="InterPro" id="IPR011760">
    <property type="entry name" value="PsdUridine_synth_TruD_insert"/>
</dbReference>
<dbReference type="RefSeq" id="WP_240589969.1">
    <property type="nucleotide sequence ID" value="NZ_JAKUDL010000001.1"/>
</dbReference>
<gene>
    <name evidence="4 6" type="primary">truD</name>
    <name evidence="6" type="ORF">MJ923_03865</name>
</gene>
<comment type="caution">
    <text evidence="6">The sequence shown here is derived from an EMBL/GenBank/DDBJ whole genome shotgun (WGS) entry which is preliminary data.</text>
</comment>
<dbReference type="PROSITE" id="PS50984">
    <property type="entry name" value="TRUD"/>
    <property type="match status" value="1"/>
</dbReference>
<comment type="function">
    <text evidence="4">Responsible for synthesis of pseudouridine from uracil-13 in transfer RNAs.</text>
</comment>
<name>A0AAJ1BEU5_9GAMM</name>
<organism evidence="6 7">
    <name type="scientific">Shewanella zhuhaiensis</name>
    <dbReference type="NCBI Taxonomy" id="2919576"/>
    <lineage>
        <taxon>Bacteria</taxon>
        <taxon>Pseudomonadati</taxon>
        <taxon>Pseudomonadota</taxon>
        <taxon>Gammaproteobacteria</taxon>
        <taxon>Alteromonadales</taxon>
        <taxon>Shewanellaceae</taxon>
        <taxon>Shewanella</taxon>
    </lineage>
</organism>
<reference evidence="6 7" key="1">
    <citation type="submission" date="2022-02" db="EMBL/GenBank/DDBJ databases">
        <title>The genome sequence of Shewanella sp. 3B26.</title>
        <authorList>
            <person name="Du J."/>
        </authorList>
    </citation>
    <scope>NUCLEOTIDE SEQUENCE [LARGE SCALE GENOMIC DNA]</scope>
    <source>
        <strain evidence="6 7">3B26</strain>
    </source>
</reference>
<dbReference type="EMBL" id="JAKUDL010000001">
    <property type="protein sequence ID" value="MCH4293440.1"/>
    <property type="molecule type" value="Genomic_DNA"/>
</dbReference>
<dbReference type="Gene3D" id="3.30.2350.20">
    <property type="entry name" value="TruD, catalytic domain"/>
    <property type="match status" value="1"/>
</dbReference>
<dbReference type="PANTHER" id="PTHR47811:SF1">
    <property type="entry name" value="TRNA PSEUDOURIDINE SYNTHASE D"/>
    <property type="match status" value="1"/>
</dbReference>
<keyword evidence="3 4" id="KW-0413">Isomerase</keyword>
<dbReference type="PROSITE" id="PS01268">
    <property type="entry name" value="UPF0024"/>
    <property type="match status" value="1"/>
</dbReference>
<dbReference type="SUPFAM" id="SSF55120">
    <property type="entry name" value="Pseudouridine synthase"/>
    <property type="match status" value="1"/>
</dbReference>
<evidence type="ECO:0000313" key="6">
    <source>
        <dbReference type="EMBL" id="MCH4293440.1"/>
    </source>
</evidence>
<dbReference type="PANTHER" id="PTHR47811">
    <property type="entry name" value="TRNA PSEUDOURIDINE SYNTHASE D"/>
    <property type="match status" value="1"/>
</dbReference>
<dbReference type="AlphaFoldDB" id="A0AAJ1BEU5"/>
<sequence length="363" mass="40427">MTELTYLYGKPAVSADIRTHNSDFQVKEILPFLPDGEGEHHLLHIRKDGLNTAQVAEMISKFAKVHPKEVTFAGQKDKNAITEQWFGVRIPGKDTPDWAAMSNEQMQVLSFARHGKKLRTGALSGNRFTLVLRNVSDPQALVTRLEQVRDGGVPNYFGEQRFGHDGGNLVKARQMFEGRKVKDRNKRSLYLSAVRSELFNQVVSARLAKQDASGLGLLEGDCVMLSGSRSFFVAETWDETLKGRLAEKDIQLSAPLWGRGEMLAKGDAAEFEASVLASYELERSGLEKEGLTQERRALLLRPEQLSFKLDGDALTLDFCLPAGAFATSVLRELCEYSDVKELEWRRAVAERQAQEAANAPVGE</sequence>
<dbReference type="InterPro" id="IPR050170">
    <property type="entry name" value="TruD_pseudoU_synthase"/>
</dbReference>
<dbReference type="InterPro" id="IPR042214">
    <property type="entry name" value="TruD_catalytic"/>
</dbReference>
<dbReference type="CDD" id="cd02575">
    <property type="entry name" value="PseudoU_synth_EcTruD"/>
    <property type="match status" value="1"/>
</dbReference>
<keyword evidence="7" id="KW-1185">Reference proteome</keyword>
<dbReference type="GO" id="GO:0005829">
    <property type="term" value="C:cytosol"/>
    <property type="evidence" value="ECO:0007669"/>
    <property type="project" value="TreeGrafter"/>
</dbReference>
<dbReference type="HAMAP" id="MF_01082">
    <property type="entry name" value="TruD"/>
    <property type="match status" value="1"/>
</dbReference>
<proteinExistence type="inferred from homology"/>
<dbReference type="GO" id="GO:0031119">
    <property type="term" value="P:tRNA pseudouridine synthesis"/>
    <property type="evidence" value="ECO:0007669"/>
    <property type="project" value="UniProtKB-UniRule"/>
</dbReference>
<feature type="active site" description="Nucleophile" evidence="4">
    <location>
        <position position="77"/>
    </location>
</feature>
<dbReference type="NCBIfam" id="TIGR00094">
    <property type="entry name" value="tRNA_TruD_broad"/>
    <property type="match status" value="1"/>
</dbReference>
<accession>A0AAJ1BEU5</accession>
<dbReference type="GO" id="GO:0160150">
    <property type="term" value="F:tRNA pseudouridine(13) synthase activity"/>
    <property type="evidence" value="ECO:0007669"/>
    <property type="project" value="UniProtKB-EC"/>
</dbReference>
<keyword evidence="2 4" id="KW-0819">tRNA processing</keyword>
<dbReference type="InterPro" id="IPR043165">
    <property type="entry name" value="TruD_insert_sf"/>
</dbReference>
<dbReference type="Pfam" id="PF01142">
    <property type="entry name" value="TruD"/>
    <property type="match status" value="2"/>
</dbReference>
<dbReference type="InterPro" id="IPR020103">
    <property type="entry name" value="PsdUridine_synth_cat_dom_sf"/>
</dbReference>
<dbReference type="Gene3D" id="3.30.2340.10">
    <property type="entry name" value="TruD, insertion domain"/>
    <property type="match status" value="1"/>
</dbReference>
<dbReference type="InterPro" id="IPR001656">
    <property type="entry name" value="PsdUridine_synth_TruD"/>
</dbReference>
<evidence type="ECO:0000256" key="4">
    <source>
        <dbReference type="HAMAP-Rule" id="MF_01082"/>
    </source>
</evidence>
<dbReference type="EC" id="5.4.99.27" evidence="4"/>